<evidence type="ECO:0000256" key="3">
    <source>
        <dbReference type="ARBA" id="ARBA00023163"/>
    </source>
</evidence>
<gene>
    <name evidence="6" type="ORF">J2X26_003205</name>
</gene>
<dbReference type="InterPro" id="IPR011991">
    <property type="entry name" value="ArsR-like_HTH"/>
</dbReference>
<feature type="domain" description="HTH crp-type" evidence="5">
    <location>
        <begin position="264"/>
        <end position="312"/>
    </location>
</feature>
<dbReference type="Proteomes" id="UP001239626">
    <property type="component" value="Unassembled WGS sequence"/>
</dbReference>
<name>A0ABU0EHY0_9CELL</name>
<protein>
    <submittedName>
        <fullName evidence="6">DNA-binding transcriptional ArsR family regulator</fullName>
    </submittedName>
</protein>
<accession>A0ABU0EHY0</accession>
<organism evidence="6 7">
    <name type="scientific">Cellulomonas humilata</name>
    <dbReference type="NCBI Taxonomy" id="144055"/>
    <lineage>
        <taxon>Bacteria</taxon>
        <taxon>Bacillati</taxon>
        <taxon>Actinomycetota</taxon>
        <taxon>Actinomycetes</taxon>
        <taxon>Micrococcales</taxon>
        <taxon>Cellulomonadaceae</taxon>
        <taxon>Cellulomonas</taxon>
    </lineage>
</organism>
<feature type="domain" description="HTH arsR-type" evidence="4">
    <location>
        <begin position="252"/>
        <end position="326"/>
    </location>
</feature>
<dbReference type="SUPFAM" id="SSF46785">
    <property type="entry name" value="Winged helix' DNA-binding domain"/>
    <property type="match status" value="1"/>
</dbReference>
<sequence length="326" mass="35129">MRAEVAFAADDLARARFAVSPLWQTVCAFRLLARAGGPAPYRRWLDDVRPAVRSAGLDRGWLAELVPAHGYLADLLTPYPCGDLDDELAAIRATDPARVRLEVDMLAAERAPLDPARIAALRRDPVATLPLVTAEIAAFWDLAIAPHWPRIRVVLDADVLHRARQVAEHGTGHVLGDLHQTVTWDDGALHLVERHCEITRDGTGEGLLLLPNAFAWDAVLTRAVPPEPPQLSYPARGTGTIFDVADVARTDALAGVLGRTRAQVLLSLDVPASTTGLADRLGLSRAGISEHLTAMRDAGLVRPHRAGRQVLYVRTPAADALVGAPV</sequence>
<evidence type="ECO:0000259" key="4">
    <source>
        <dbReference type="SMART" id="SM00418"/>
    </source>
</evidence>
<evidence type="ECO:0000256" key="1">
    <source>
        <dbReference type="ARBA" id="ARBA00023015"/>
    </source>
</evidence>
<keyword evidence="1" id="KW-0805">Transcription regulation</keyword>
<evidence type="ECO:0000313" key="7">
    <source>
        <dbReference type="Proteomes" id="UP001239626"/>
    </source>
</evidence>
<dbReference type="SMART" id="SM00418">
    <property type="entry name" value="HTH_ARSR"/>
    <property type="match status" value="1"/>
</dbReference>
<reference evidence="6 7" key="1">
    <citation type="submission" date="2023-07" db="EMBL/GenBank/DDBJ databases">
        <title>Sorghum-associated microbial communities from plants grown in Nebraska, USA.</title>
        <authorList>
            <person name="Schachtman D."/>
        </authorList>
    </citation>
    <scope>NUCLEOTIDE SEQUENCE [LARGE SCALE GENOMIC DNA]</scope>
    <source>
        <strain evidence="6 7">BE332</strain>
    </source>
</reference>
<proteinExistence type="predicted"/>
<keyword evidence="2 6" id="KW-0238">DNA-binding</keyword>
<dbReference type="CDD" id="cd00090">
    <property type="entry name" value="HTH_ARSR"/>
    <property type="match status" value="1"/>
</dbReference>
<dbReference type="InterPro" id="IPR036390">
    <property type="entry name" value="WH_DNA-bd_sf"/>
</dbReference>
<dbReference type="Pfam" id="PF12840">
    <property type="entry name" value="HTH_20"/>
    <property type="match status" value="1"/>
</dbReference>
<keyword evidence="3" id="KW-0804">Transcription</keyword>
<dbReference type="InterPro" id="IPR012318">
    <property type="entry name" value="HTH_CRP"/>
</dbReference>
<dbReference type="InterPro" id="IPR036388">
    <property type="entry name" value="WH-like_DNA-bd_sf"/>
</dbReference>
<dbReference type="PANTHER" id="PTHR43132">
    <property type="entry name" value="ARSENICAL RESISTANCE OPERON REPRESSOR ARSR-RELATED"/>
    <property type="match status" value="1"/>
</dbReference>
<comment type="caution">
    <text evidence="6">The sequence shown here is derived from an EMBL/GenBank/DDBJ whole genome shotgun (WGS) entry which is preliminary data.</text>
</comment>
<dbReference type="Gene3D" id="1.10.10.10">
    <property type="entry name" value="Winged helix-like DNA-binding domain superfamily/Winged helix DNA-binding domain"/>
    <property type="match status" value="1"/>
</dbReference>
<evidence type="ECO:0000256" key="2">
    <source>
        <dbReference type="ARBA" id="ARBA00023125"/>
    </source>
</evidence>
<dbReference type="GO" id="GO:0003677">
    <property type="term" value="F:DNA binding"/>
    <property type="evidence" value="ECO:0007669"/>
    <property type="project" value="UniProtKB-KW"/>
</dbReference>
<dbReference type="SMART" id="SM00419">
    <property type="entry name" value="HTH_CRP"/>
    <property type="match status" value="1"/>
</dbReference>
<evidence type="ECO:0000259" key="5">
    <source>
        <dbReference type="SMART" id="SM00419"/>
    </source>
</evidence>
<dbReference type="EMBL" id="JAUSVB010000004">
    <property type="protein sequence ID" value="MDQ0374878.1"/>
    <property type="molecule type" value="Genomic_DNA"/>
</dbReference>
<evidence type="ECO:0000313" key="6">
    <source>
        <dbReference type="EMBL" id="MDQ0374878.1"/>
    </source>
</evidence>
<dbReference type="PANTHER" id="PTHR43132:SF8">
    <property type="entry name" value="HTH-TYPE TRANSCRIPTIONAL REGULATOR KMTR"/>
    <property type="match status" value="1"/>
</dbReference>
<keyword evidence="7" id="KW-1185">Reference proteome</keyword>
<dbReference type="InterPro" id="IPR051011">
    <property type="entry name" value="Metal_resp_trans_reg"/>
</dbReference>
<dbReference type="RefSeq" id="WP_307493693.1">
    <property type="nucleotide sequence ID" value="NZ_JAUSVB010000004.1"/>
</dbReference>
<dbReference type="InterPro" id="IPR001845">
    <property type="entry name" value="HTH_ArsR_DNA-bd_dom"/>
</dbReference>